<protein>
    <recommendedName>
        <fullName evidence="5">Ubiquitin-like protease family profile domain-containing protein</fullName>
    </recommendedName>
</protein>
<dbReference type="AlphaFoldDB" id="A0A8T0UHR3"/>
<evidence type="ECO:0000313" key="6">
    <source>
        <dbReference type="EMBL" id="KAG2620636.1"/>
    </source>
</evidence>
<dbReference type="Pfam" id="PF02902">
    <property type="entry name" value="Peptidase_C48"/>
    <property type="match status" value="1"/>
</dbReference>
<comment type="caution">
    <text evidence="6">The sequence shown here is derived from an EMBL/GenBank/DDBJ whole genome shotgun (WGS) entry which is preliminary data.</text>
</comment>
<keyword evidence="4" id="KW-0472">Membrane</keyword>
<dbReference type="InterPro" id="IPR003653">
    <property type="entry name" value="Peptidase_C48_C"/>
</dbReference>
<dbReference type="PROSITE" id="PS50600">
    <property type="entry name" value="ULP_PROTEASE"/>
    <property type="match status" value="1"/>
</dbReference>
<organism evidence="6 7">
    <name type="scientific">Panicum virgatum</name>
    <name type="common">Blackwell switchgrass</name>
    <dbReference type="NCBI Taxonomy" id="38727"/>
    <lineage>
        <taxon>Eukaryota</taxon>
        <taxon>Viridiplantae</taxon>
        <taxon>Streptophyta</taxon>
        <taxon>Embryophyta</taxon>
        <taxon>Tracheophyta</taxon>
        <taxon>Spermatophyta</taxon>
        <taxon>Magnoliopsida</taxon>
        <taxon>Liliopsida</taxon>
        <taxon>Poales</taxon>
        <taxon>Poaceae</taxon>
        <taxon>PACMAD clade</taxon>
        <taxon>Panicoideae</taxon>
        <taxon>Panicodae</taxon>
        <taxon>Paniceae</taxon>
        <taxon>Panicinae</taxon>
        <taxon>Panicum</taxon>
        <taxon>Panicum sect. Hiantes</taxon>
    </lineage>
</organism>
<comment type="similarity">
    <text evidence="1">Belongs to the peptidase C48 family.</text>
</comment>
<dbReference type="GO" id="GO:0008234">
    <property type="term" value="F:cysteine-type peptidase activity"/>
    <property type="evidence" value="ECO:0007669"/>
    <property type="project" value="InterPro"/>
</dbReference>
<dbReference type="EMBL" id="CM029042">
    <property type="protein sequence ID" value="KAG2620636.1"/>
    <property type="molecule type" value="Genomic_DNA"/>
</dbReference>
<feature type="transmembrane region" description="Helical" evidence="4">
    <location>
        <begin position="41"/>
        <end position="60"/>
    </location>
</feature>
<evidence type="ECO:0000256" key="4">
    <source>
        <dbReference type="SAM" id="Phobius"/>
    </source>
</evidence>
<dbReference type="Gene3D" id="3.40.395.10">
    <property type="entry name" value="Adenoviral Proteinase, Chain A"/>
    <property type="match status" value="1"/>
</dbReference>
<dbReference type="GO" id="GO:0006508">
    <property type="term" value="P:proteolysis"/>
    <property type="evidence" value="ECO:0007669"/>
    <property type="project" value="UniProtKB-KW"/>
</dbReference>
<name>A0A8T0UHR3_PANVG</name>
<evidence type="ECO:0000256" key="1">
    <source>
        <dbReference type="ARBA" id="ARBA00005234"/>
    </source>
</evidence>
<reference evidence="6" key="1">
    <citation type="submission" date="2020-05" db="EMBL/GenBank/DDBJ databases">
        <title>WGS assembly of Panicum virgatum.</title>
        <authorList>
            <person name="Lovell J.T."/>
            <person name="Jenkins J."/>
            <person name="Shu S."/>
            <person name="Juenger T.E."/>
            <person name="Schmutz J."/>
        </authorList>
    </citation>
    <scope>NUCLEOTIDE SEQUENCE</scope>
    <source>
        <strain evidence="6">AP13</strain>
    </source>
</reference>
<dbReference type="PANTHER" id="PTHR33018">
    <property type="entry name" value="OS10G0338966 PROTEIN-RELATED"/>
    <property type="match status" value="1"/>
</dbReference>
<keyword evidence="4" id="KW-0812">Transmembrane</keyword>
<evidence type="ECO:0000313" key="7">
    <source>
        <dbReference type="Proteomes" id="UP000823388"/>
    </source>
</evidence>
<sequence length="147" mass="17347">MSPLLVNQKVLNENYKETCQNMYDSLTSQNYKSYIFIPYNFSYHWILLILSVETGNLIVFDSMRNPKSAIQRIIDPLNRIWKKIVKNNKGRGQWRPELNVNMDYPCARQRQGTDWCGYYVCDYLHIMTPCGKVTDEDTRMSQIGDEC</sequence>
<proteinExistence type="inferred from homology"/>
<accession>A0A8T0UHR3</accession>
<evidence type="ECO:0000259" key="5">
    <source>
        <dbReference type="PROSITE" id="PS50600"/>
    </source>
</evidence>
<keyword evidence="3" id="KW-0378">Hydrolase</keyword>
<dbReference type="SUPFAM" id="SSF54001">
    <property type="entry name" value="Cysteine proteinases"/>
    <property type="match status" value="1"/>
</dbReference>
<dbReference type="Proteomes" id="UP000823388">
    <property type="component" value="Chromosome 3N"/>
</dbReference>
<feature type="domain" description="Ubiquitin-like protease family profile" evidence="5">
    <location>
        <begin position="1"/>
        <end position="127"/>
    </location>
</feature>
<keyword evidence="2" id="KW-0645">Protease</keyword>
<keyword evidence="4" id="KW-1133">Transmembrane helix</keyword>
<dbReference type="PANTHER" id="PTHR33018:SF34">
    <property type="entry name" value="OS02G0472350 PROTEIN"/>
    <property type="match status" value="1"/>
</dbReference>
<evidence type="ECO:0000256" key="3">
    <source>
        <dbReference type="ARBA" id="ARBA00022801"/>
    </source>
</evidence>
<dbReference type="InterPro" id="IPR038765">
    <property type="entry name" value="Papain-like_cys_pep_sf"/>
</dbReference>
<keyword evidence="7" id="KW-1185">Reference proteome</keyword>
<evidence type="ECO:0000256" key="2">
    <source>
        <dbReference type="ARBA" id="ARBA00022670"/>
    </source>
</evidence>
<gene>
    <name evidence="6" type="ORF">PVAP13_3NG218266</name>
</gene>